<dbReference type="Proteomes" id="UP000663829">
    <property type="component" value="Unassembled WGS sequence"/>
</dbReference>
<dbReference type="EMBL" id="CAJOBC010008523">
    <property type="protein sequence ID" value="CAF3963891.1"/>
    <property type="molecule type" value="Genomic_DNA"/>
</dbReference>
<gene>
    <name evidence="2" type="ORF">GPM918_LOCUS23633</name>
    <name evidence="3" type="ORF">SRO942_LOCUS23632</name>
</gene>
<feature type="region of interest" description="Disordered" evidence="1">
    <location>
        <begin position="49"/>
        <end position="73"/>
    </location>
</feature>
<dbReference type="AlphaFoldDB" id="A0A814W4T0"/>
<dbReference type="EMBL" id="CAJNOQ010008522">
    <property type="protein sequence ID" value="CAF1199251.1"/>
    <property type="molecule type" value="Genomic_DNA"/>
</dbReference>
<dbReference type="Proteomes" id="UP000681722">
    <property type="component" value="Unassembled WGS sequence"/>
</dbReference>
<comment type="caution">
    <text evidence="2">The sequence shown here is derived from an EMBL/GenBank/DDBJ whole genome shotgun (WGS) entry which is preliminary data.</text>
</comment>
<evidence type="ECO:0000256" key="1">
    <source>
        <dbReference type="SAM" id="MobiDB-lite"/>
    </source>
</evidence>
<keyword evidence="4" id="KW-1185">Reference proteome</keyword>
<reference evidence="2" key="1">
    <citation type="submission" date="2021-02" db="EMBL/GenBank/DDBJ databases">
        <authorList>
            <person name="Nowell W R."/>
        </authorList>
    </citation>
    <scope>NUCLEOTIDE SEQUENCE</scope>
</reference>
<organism evidence="2 4">
    <name type="scientific">Didymodactylos carnosus</name>
    <dbReference type="NCBI Taxonomy" id="1234261"/>
    <lineage>
        <taxon>Eukaryota</taxon>
        <taxon>Metazoa</taxon>
        <taxon>Spiralia</taxon>
        <taxon>Gnathifera</taxon>
        <taxon>Rotifera</taxon>
        <taxon>Eurotatoria</taxon>
        <taxon>Bdelloidea</taxon>
        <taxon>Philodinida</taxon>
        <taxon>Philodinidae</taxon>
        <taxon>Didymodactylos</taxon>
    </lineage>
</organism>
<evidence type="ECO:0000313" key="3">
    <source>
        <dbReference type="EMBL" id="CAF3963891.1"/>
    </source>
</evidence>
<evidence type="ECO:0000313" key="4">
    <source>
        <dbReference type="Proteomes" id="UP000663829"/>
    </source>
</evidence>
<accession>A0A814W4T0</accession>
<name>A0A814W4T0_9BILA</name>
<sequence length="73" mass="7985">MAASRRKGITRIAHHFNRANCEKYYQGLTLKLKNGVLIPMPLLPALKPTPTTVADTSVVEKPTPVETSSPTRA</sequence>
<evidence type="ECO:0000313" key="2">
    <source>
        <dbReference type="EMBL" id="CAF1199251.1"/>
    </source>
</evidence>
<protein>
    <submittedName>
        <fullName evidence="2">Uncharacterized protein</fullName>
    </submittedName>
</protein>
<proteinExistence type="predicted"/>